<accession>A0A6G1JHG3</accession>
<feature type="active site" evidence="5">
    <location>
        <position position="377"/>
    </location>
</feature>
<feature type="compositionally biased region" description="Low complexity" evidence="6">
    <location>
        <begin position="632"/>
        <end position="642"/>
    </location>
</feature>
<dbReference type="PRINTS" id="PR00105">
    <property type="entry name" value="C5METTRFRASE"/>
</dbReference>
<gene>
    <name evidence="7" type="ORF">K458DRAFT_358529</name>
</gene>
<dbReference type="InterPro" id="IPR029063">
    <property type="entry name" value="SAM-dependent_MTases_sf"/>
</dbReference>
<keyword evidence="3 5" id="KW-0808">Transferase</keyword>
<feature type="region of interest" description="Disordered" evidence="6">
    <location>
        <begin position="629"/>
        <end position="723"/>
    </location>
</feature>
<evidence type="ECO:0000313" key="8">
    <source>
        <dbReference type="Proteomes" id="UP000799291"/>
    </source>
</evidence>
<dbReference type="GO" id="GO:0003886">
    <property type="term" value="F:DNA (cytosine-5-)-methyltransferase activity"/>
    <property type="evidence" value="ECO:0007669"/>
    <property type="project" value="UniProtKB-EC"/>
</dbReference>
<dbReference type="PROSITE" id="PS00095">
    <property type="entry name" value="C5_MTASE_2"/>
    <property type="match status" value="1"/>
</dbReference>
<dbReference type="InterPro" id="IPR001525">
    <property type="entry name" value="C5_MeTfrase"/>
</dbReference>
<evidence type="ECO:0000256" key="6">
    <source>
        <dbReference type="SAM" id="MobiDB-lite"/>
    </source>
</evidence>
<dbReference type="Proteomes" id="UP000799291">
    <property type="component" value="Unassembled WGS sequence"/>
</dbReference>
<proteinExistence type="inferred from homology"/>
<comment type="similarity">
    <text evidence="5">Belongs to the class I-like SAM-binding methyltransferase superfamily. C5-methyltransferase family.</text>
</comment>
<reference evidence="7" key="1">
    <citation type="journal article" date="2020" name="Stud. Mycol.">
        <title>101 Dothideomycetes genomes: a test case for predicting lifestyles and emergence of pathogens.</title>
        <authorList>
            <person name="Haridas S."/>
            <person name="Albert R."/>
            <person name="Binder M."/>
            <person name="Bloem J."/>
            <person name="Labutti K."/>
            <person name="Salamov A."/>
            <person name="Andreopoulos B."/>
            <person name="Baker S."/>
            <person name="Barry K."/>
            <person name="Bills G."/>
            <person name="Bluhm B."/>
            <person name="Cannon C."/>
            <person name="Castanera R."/>
            <person name="Culley D."/>
            <person name="Daum C."/>
            <person name="Ezra D."/>
            <person name="Gonzalez J."/>
            <person name="Henrissat B."/>
            <person name="Kuo A."/>
            <person name="Liang C."/>
            <person name="Lipzen A."/>
            <person name="Lutzoni F."/>
            <person name="Magnuson J."/>
            <person name="Mondo S."/>
            <person name="Nolan M."/>
            <person name="Ohm R."/>
            <person name="Pangilinan J."/>
            <person name="Park H.-J."/>
            <person name="Ramirez L."/>
            <person name="Alfaro M."/>
            <person name="Sun H."/>
            <person name="Tritt A."/>
            <person name="Yoshinaga Y."/>
            <person name="Zwiers L.-H."/>
            <person name="Turgeon B."/>
            <person name="Goodwin S."/>
            <person name="Spatafora J."/>
            <person name="Crous P."/>
            <person name="Grigoriev I."/>
        </authorList>
    </citation>
    <scope>NUCLEOTIDE SEQUENCE</scope>
    <source>
        <strain evidence="7">CBS 122367</strain>
    </source>
</reference>
<dbReference type="Pfam" id="PF00145">
    <property type="entry name" value="DNA_methylase"/>
    <property type="match status" value="1"/>
</dbReference>
<keyword evidence="8" id="KW-1185">Reference proteome</keyword>
<evidence type="ECO:0000256" key="1">
    <source>
        <dbReference type="ARBA" id="ARBA00011975"/>
    </source>
</evidence>
<keyword evidence="4 5" id="KW-0949">S-adenosyl-L-methionine</keyword>
<dbReference type="PANTHER" id="PTHR10629:SF52">
    <property type="entry name" value="DNA (CYTOSINE-5)-METHYLTRANSFERASE 1"/>
    <property type="match status" value="1"/>
</dbReference>
<dbReference type="PANTHER" id="PTHR10629">
    <property type="entry name" value="CYTOSINE-SPECIFIC METHYLTRANSFERASE"/>
    <property type="match status" value="1"/>
</dbReference>
<name>A0A6G1JHG3_9PLEO</name>
<dbReference type="EMBL" id="MU005572">
    <property type="protein sequence ID" value="KAF2689615.1"/>
    <property type="molecule type" value="Genomic_DNA"/>
</dbReference>
<sequence length="723" mass="80878">MAPGHRPYVFDYDEDDPVYVSDDEGDLLDYDSNTPSPELITIEDDDEDAATMDRQTQRSTSHLNIQFPETGEDTLSLPGGAKITTGTTLELKDRSRQKGDALHSGDFLRVQHIIRNLETDEVRLRGFRLRRTKYLGQMLDWKLNELVLVLHVDENESGSPFVNGMVDICPTEVLGVRDCVMTNKPYPSLSFRDPIVPRPNLMRSNEEVREWLFHHGRLVCRVVNILFLYRNGKAYGGEVRHLRSNEVDAEHAMPPSLLQGGASDSSIEIDDDEDERDIVIVSKCGKRLPIKARAWPTKSMRYTFGDCFCGAGGASQGAIQAGMTVCWGLDFDDAAIAAYSQNHLGALPFCGNAHDFPPKGATLEELRVDVLHLSPPCCYWSPAHTHNGRNDQANYEAIYTVGPILKKVQPRVATLEQTFGLATHEQHKKNFLLLMNDIGKAGYDLRYKIVNMCEFGLPQQRKRLLIIAAKRGTPLPPFPKPTHGGPGSGLKPIVSVADALEPLERLGNRAYRDEFHQPNHSKLLNKTPYDPRTSLVKGCITTSGGENYHYSGLRKYTPRELGLFQTFPINYQFFGPQSEATKQIGNAFPPVMAEALYRSVAKTLEAFDHRLINAEDEIHDLDATLQEKEVSLPRSSSNLQSSGAPRSPYQYLVRDDSRSSSGASKTGTSSSIWDRRTEVEPTRPDFKRERASASLPFRATRDRRRVQADAELAHANGESIVLD</sequence>
<evidence type="ECO:0000256" key="5">
    <source>
        <dbReference type="PROSITE-ProRule" id="PRU01016"/>
    </source>
</evidence>
<dbReference type="GO" id="GO:0044027">
    <property type="term" value="P:negative regulation of gene expression via chromosomal CpG island methylation"/>
    <property type="evidence" value="ECO:0007669"/>
    <property type="project" value="TreeGrafter"/>
</dbReference>
<dbReference type="EC" id="2.1.1.37" evidence="1"/>
<evidence type="ECO:0000256" key="4">
    <source>
        <dbReference type="ARBA" id="ARBA00022691"/>
    </source>
</evidence>
<dbReference type="Gene3D" id="3.40.50.150">
    <property type="entry name" value="Vaccinia Virus protein VP39"/>
    <property type="match status" value="1"/>
</dbReference>
<dbReference type="Gene3D" id="3.90.120.10">
    <property type="entry name" value="DNA Methylase, subunit A, domain 2"/>
    <property type="match status" value="1"/>
</dbReference>
<feature type="compositionally biased region" description="Low complexity" evidence="6">
    <location>
        <begin position="659"/>
        <end position="671"/>
    </location>
</feature>
<organism evidence="7 8">
    <name type="scientific">Lentithecium fluviatile CBS 122367</name>
    <dbReference type="NCBI Taxonomy" id="1168545"/>
    <lineage>
        <taxon>Eukaryota</taxon>
        <taxon>Fungi</taxon>
        <taxon>Dikarya</taxon>
        <taxon>Ascomycota</taxon>
        <taxon>Pezizomycotina</taxon>
        <taxon>Dothideomycetes</taxon>
        <taxon>Pleosporomycetidae</taxon>
        <taxon>Pleosporales</taxon>
        <taxon>Massarineae</taxon>
        <taxon>Lentitheciaceae</taxon>
        <taxon>Lentithecium</taxon>
    </lineage>
</organism>
<dbReference type="AlphaFoldDB" id="A0A6G1JHG3"/>
<dbReference type="PROSITE" id="PS51679">
    <property type="entry name" value="SAM_MT_C5"/>
    <property type="match status" value="1"/>
</dbReference>
<dbReference type="InterPro" id="IPR050390">
    <property type="entry name" value="C5-Methyltransferase"/>
</dbReference>
<feature type="compositionally biased region" description="Basic and acidic residues" evidence="6">
    <location>
        <begin position="673"/>
        <end position="691"/>
    </location>
</feature>
<evidence type="ECO:0000313" key="7">
    <source>
        <dbReference type="EMBL" id="KAF2689615.1"/>
    </source>
</evidence>
<dbReference type="InterPro" id="IPR031303">
    <property type="entry name" value="C5_meth_CS"/>
</dbReference>
<dbReference type="GO" id="GO:0003677">
    <property type="term" value="F:DNA binding"/>
    <property type="evidence" value="ECO:0007669"/>
    <property type="project" value="TreeGrafter"/>
</dbReference>
<dbReference type="GO" id="GO:0005634">
    <property type="term" value="C:nucleus"/>
    <property type="evidence" value="ECO:0007669"/>
    <property type="project" value="TreeGrafter"/>
</dbReference>
<dbReference type="GO" id="GO:0032259">
    <property type="term" value="P:methylation"/>
    <property type="evidence" value="ECO:0007669"/>
    <property type="project" value="UniProtKB-KW"/>
</dbReference>
<dbReference type="OrthoDB" id="414133at2759"/>
<dbReference type="SUPFAM" id="SSF53335">
    <property type="entry name" value="S-adenosyl-L-methionine-dependent methyltransferases"/>
    <property type="match status" value="1"/>
</dbReference>
<keyword evidence="2 5" id="KW-0489">Methyltransferase</keyword>
<evidence type="ECO:0000256" key="2">
    <source>
        <dbReference type="ARBA" id="ARBA00022603"/>
    </source>
</evidence>
<evidence type="ECO:0000256" key="3">
    <source>
        <dbReference type="ARBA" id="ARBA00022679"/>
    </source>
</evidence>
<protein>
    <recommendedName>
        <fullName evidence="1">DNA (cytosine-5-)-methyltransferase</fullName>
        <ecNumber evidence="1">2.1.1.37</ecNumber>
    </recommendedName>
</protein>